<protein>
    <submittedName>
        <fullName evidence="5">DeoR/GlpR transcriptional regulator</fullName>
    </submittedName>
</protein>
<dbReference type="Gene3D" id="3.40.50.1360">
    <property type="match status" value="1"/>
</dbReference>
<dbReference type="Gene3D" id="1.10.10.10">
    <property type="entry name" value="Winged helix-like DNA-binding domain superfamily/Winged helix DNA-binding domain"/>
    <property type="match status" value="1"/>
</dbReference>
<dbReference type="SUPFAM" id="SSF100950">
    <property type="entry name" value="NagB/RpiA/CoA transferase-like"/>
    <property type="match status" value="1"/>
</dbReference>
<dbReference type="PROSITE" id="PS51000">
    <property type="entry name" value="HTH_DEOR_2"/>
    <property type="match status" value="1"/>
</dbReference>
<organism evidence="5 6">
    <name type="scientific">Ancylobacter novellus</name>
    <name type="common">Thiobacillus novellus</name>
    <dbReference type="NCBI Taxonomy" id="921"/>
    <lineage>
        <taxon>Bacteria</taxon>
        <taxon>Pseudomonadati</taxon>
        <taxon>Pseudomonadota</taxon>
        <taxon>Alphaproteobacteria</taxon>
        <taxon>Hyphomicrobiales</taxon>
        <taxon>Xanthobacteraceae</taxon>
        <taxon>Ancylobacter</taxon>
    </lineage>
</organism>
<comment type="caution">
    <text evidence="5">The sequence shown here is derived from an EMBL/GenBank/DDBJ whole genome shotgun (WGS) entry which is preliminary data.</text>
</comment>
<proteinExistence type="predicted"/>
<feature type="domain" description="HTH deoR-type" evidence="4">
    <location>
        <begin position="23"/>
        <end position="78"/>
    </location>
</feature>
<evidence type="ECO:0000256" key="1">
    <source>
        <dbReference type="ARBA" id="ARBA00023015"/>
    </source>
</evidence>
<dbReference type="GO" id="GO:0003700">
    <property type="term" value="F:DNA-binding transcription factor activity"/>
    <property type="evidence" value="ECO:0007669"/>
    <property type="project" value="InterPro"/>
</dbReference>
<dbReference type="PANTHER" id="PTHR30363:SF44">
    <property type="entry name" value="AGA OPERON TRANSCRIPTIONAL REPRESSOR-RELATED"/>
    <property type="match status" value="1"/>
</dbReference>
<evidence type="ECO:0000259" key="4">
    <source>
        <dbReference type="PROSITE" id="PS51000"/>
    </source>
</evidence>
<evidence type="ECO:0000256" key="2">
    <source>
        <dbReference type="ARBA" id="ARBA00023125"/>
    </source>
</evidence>
<dbReference type="InterPro" id="IPR036388">
    <property type="entry name" value="WH-like_DNA-bd_sf"/>
</dbReference>
<dbReference type="EMBL" id="QFQD01000066">
    <property type="protein sequence ID" value="PZQ80334.1"/>
    <property type="molecule type" value="Genomic_DNA"/>
</dbReference>
<dbReference type="Pfam" id="PF08220">
    <property type="entry name" value="HTH_DeoR"/>
    <property type="match status" value="1"/>
</dbReference>
<keyword evidence="3" id="KW-0804">Transcription</keyword>
<dbReference type="PANTHER" id="PTHR30363">
    <property type="entry name" value="HTH-TYPE TRANSCRIPTIONAL REGULATOR SRLR-RELATED"/>
    <property type="match status" value="1"/>
</dbReference>
<dbReference type="PROSITE" id="PS00894">
    <property type="entry name" value="HTH_DEOR_1"/>
    <property type="match status" value="1"/>
</dbReference>
<sequence>MTMSERQDGEGGQAGRGRVEMIPAKRRALILECLRREGAAGIQQLADAIGASASTIRRDLEYLVQQGALERTHGGALLQRAERATFEPDAALAAQLRRREKDAIAAAVAEGLQPGQSVIFDASTTVLAVARAVVARRLPLTAVTNSLAIAQQLAGAPEVHLVVPGGTVRPGTSTLVGRPGEDFLRGIHADIALIGTHAITGTTLTETSLEVAAMKQAMIAAARHVLVLADSSKFTAPSFCTICDLSDVQEIVTDDGISPAVLAGLAGAGVAVRLVPVPGHPLDRDRD</sequence>
<dbReference type="InterPro" id="IPR014036">
    <property type="entry name" value="DeoR-like_C"/>
</dbReference>
<evidence type="ECO:0000313" key="6">
    <source>
        <dbReference type="Proteomes" id="UP000248887"/>
    </source>
</evidence>
<gene>
    <name evidence="5" type="ORF">DI549_17335</name>
</gene>
<dbReference type="Pfam" id="PF00455">
    <property type="entry name" value="DeoRC"/>
    <property type="match status" value="1"/>
</dbReference>
<dbReference type="SMART" id="SM00420">
    <property type="entry name" value="HTH_DEOR"/>
    <property type="match status" value="1"/>
</dbReference>
<dbReference type="AlphaFoldDB" id="A0A2W5QU34"/>
<dbReference type="InterPro" id="IPR036390">
    <property type="entry name" value="WH_DNA-bd_sf"/>
</dbReference>
<dbReference type="SUPFAM" id="SSF46785">
    <property type="entry name" value="Winged helix' DNA-binding domain"/>
    <property type="match status" value="1"/>
</dbReference>
<dbReference type="InterPro" id="IPR018356">
    <property type="entry name" value="Tscrpt_reg_HTH_DeoR_CS"/>
</dbReference>
<evidence type="ECO:0000313" key="5">
    <source>
        <dbReference type="EMBL" id="PZQ80334.1"/>
    </source>
</evidence>
<dbReference type="GO" id="GO:0003677">
    <property type="term" value="F:DNA binding"/>
    <property type="evidence" value="ECO:0007669"/>
    <property type="project" value="UniProtKB-KW"/>
</dbReference>
<keyword evidence="1" id="KW-0805">Transcription regulation</keyword>
<dbReference type="InterPro" id="IPR050313">
    <property type="entry name" value="Carb_Metab_HTH_regulators"/>
</dbReference>
<keyword evidence="2" id="KW-0238">DNA-binding</keyword>
<dbReference type="Proteomes" id="UP000248887">
    <property type="component" value="Unassembled WGS sequence"/>
</dbReference>
<name>A0A2W5QU34_ANCNO</name>
<dbReference type="InterPro" id="IPR001034">
    <property type="entry name" value="DeoR_HTH"/>
</dbReference>
<dbReference type="PRINTS" id="PR00037">
    <property type="entry name" value="HTHLACR"/>
</dbReference>
<reference evidence="5 6" key="1">
    <citation type="submission" date="2017-08" db="EMBL/GenBank/DDBJ databases">
        <title>Infants hospitalized years apart are colonized by the same room-sourced microbial strains.</title>
        <authorList>
            <person name="Brooks B."/>
            <person name="Olm M.R."/>
            <person name="Firek B.A."/>
            <person name="Baker R."/>
            <person name="Thomas B.C."/>
            <person name="Morowitz M.J."/>
            <person name="Banfield J.F."/>
        </authorList>
    </citation>
    <scope>NUCLEOTIDE SEQUENCE [LARGE SCALE GENOMIC DNA]</scope>
    <source>
        <strain evidence="5">S2_005_001_R2_27</strain>
    </source>
</reference>
<dbReference type="InterPro" id="IPR037171">
    <property type="entry name" value="NagB/RpiA_transferase-like"/>
</dbReference>
<accession>A0A2W5QU34</accession>
<evidence type="ECO:0000256" key="3">
    <source>
        <dbReference type="ARBA" id="ARBA00023163"/>
    </source>
</evidence>
<dbReference type="SMART" id="SM01134">
    <property type="entry name" value="DeoRC"/>
    <property type="match status" value="1"/>
</dbReference>